<dbReference type="PANTHER" id="PTHR45845:SF2">
    <property type="entry name" value="RIKEN CDNA D630003M21 GENE"/>
    <property type="match status" value="1"/>
</dbReference>
<evidence type="ECO:0000313" key="2">
    <source>
        <dbReference type="Ensembl" id="ENSCPVP00000020429.2"/>
    </source>
</evidence>
<reference evidence="2" key="1">
    <citation type="submission" date="2020-02" db="EMBL/GenBank/DDBJ databases">
        <authorList>
            <person name="Enbody D E."/>
            <person name="Pettersson E M."/>
        </authorList>
    </citation>
    <scope>NUCLEOTIDE SEQUENCE [LARGE SCALE GENOMIC DNA]</scope>
</reference>
<accession>A0A8U8BE95</accession>
<keyword evidence="3" id="KW-1185">Reference proteome</keyword>
<organism evidence="2 3">
    <name type="scientific">Geospiza parvula</name>
    <name type="common">Small tree-finch</name>
    <name type="synonym">Camarhynchus parvulus</name>
    <dbReference type="NCBI Taxonomy" id="87175"/>
    <lineage>
        <taxon>Eukaryota</taxon>
        <taxon>Metazoa</taxon>
        <taxon>Chordata</taxon>
        <taxon>Craniata</taxon>
        <taxon>Vertebrata</taxon>
        <taxon>Euteleostomi</taxon>
        <taxon>Archelosauria</taxon>
        <taxon>Archosauria</taxon>
        <taxon>Dinosauria</taxon>
        <taxon>Saurischia</taxon>
        <taxon>Theropoda</taxon>
        <taxon>Coelurosauria</taxon>
        <taxon>Aves</taxon>
        <taxon>Neognathae</taxon>
        <taxon>Neoaves</taxon>
        <taxon>Telluraves</taxon>
        <taxon>Australaves</taxon>
        <taxon>Passeriformes</taxon>
        <taxon>Thraupidae</taxon>
        <taxon>Camarhynchus</taxon>
    </lineage>
</organism>
<dbReference type="InterPro" id="IPR052231">
    <property type="entry name" value="Rho_GEF_signaling-related"/>
</dbReference>
<feature type="region of interest" description="Disordered" evidence="1">
    <location>
        <begin position="388"/>
        <end position="416"/>
    </location>
</feature>
<dbReference type="Ensembl" id="ENSCPVT00000021351.2">
    <property type="protein sequence ID" value="ENSCPVP00000020429.2"/>
    <property type="gene ID" value="ENSCPVG00000014834.2"/>
</dbReference>
<reference evidence="2" key="3">
    <citation type="submission" date="2025-09" db="UniProtKB">
        <authorList>
            <consortium name="Ensembl"/>
        </authorList>
    </citation>
    <scope>IDENTIFICATION</scope>
</reference>
<reference evidence="2" key="2">
    <citation type="submission" date="2025-08" db="UniProtKB">
        <authorList>
            <consortium name="Ensembl"/>
        </authorList>
    </citation>
    <scope>IDENTIFICATION</scope>
</reference>
<dbReference type="Proteomes" id="UP000694382">
    <property type="component" value="Chromosome 20"/>
</dbReference>
<sequence length="669" mass="72005">MDAGSLDAAVQSALQALYPPFEATAPTVLGQVFRLLETSYQGDGLCCLLQFLIPAKRLFERLRQAACAPYFNRIFLHEGWPLCLHEKVVVHLAPLNPLLLRPGDFYLQAEPCEEHTARVTIKHLSLDLRSVEETPVPEATHALLFTNAWLEEVNSSWAGAPLHTCLVATENGVTPLPWSRIATPEFTDKPRAGGDSVPADAWHEPAPETAPGTLVLHGTVNVPTPYSNVVGTIPGCKATSRKSSQGRYPGLIKVEQAGLRKKPATLAVPSLSEIISQNLEGEYVDLLEQSQEDLDVLTRSLLPTCLPGRIRAEADEMLPWANGGSGADSWPCGGALSSEESPCSPCLGRQISQEPGSHGPKCRQRDSYMAALQNPVSFGSGLMAAILEEPDSPGSELPPATPRETPAQHRKGAGSPMLLTRQSRRAPPAPPGSSHKFSFLKGTRLGAAPEDERVSSQHEGAWKKMSAIYSPRMGRARAAGKGIILWGWTTAAPVEERSLESSNCKNGPSITDGYPSPLWGAQVWQVAARGATHPFSTGSSDRLGRALLLVTTSGSAWRAAWCSAAELARLILCLGSLPRREAKDAGLTVVVDARKQPPVPVLFSALRSVQVCQALCPYKPCALQVETLTSLKALGRHVDSSQLPPELDGAFPYCHGEWVQFFQVSVTTP</sequence>
<protein>
    <submittedName>
        <fullName evidence="2">Uncharacterized protein</fullName>
    </submittedName>
</protein>
<evidence type="ECO:0000313" key="3">
    <source>
        <dbReference type="Proteomes" id="UP000694382"/>
    </source>
</evidence>
<accession>A0A8C3NMY7</accession>
<name>A0A8C3NMY7_GEOPR</name>
<dbReference type="AlphaFoldDB" id="A0A8C3NMY7"/>
<proteinExistence type="predicted"/>
<dbReference type="PANTHER" id="PTHR45845">
    <property type="entry name" value="RHO GUANINE NUCLEOTIDE EXCHANGE FACTOR-RELATED"/>
    <property type="match status" value="1"/>
</dbReference>
<evidence type="ECO:0000256" key="1">
    <source>
        <dbReference type="SAM" id="MobiDB-lite"/>
    </source>
</evidence>